<dbReference type="AlphaFoldDB" id="A0A4Y6PPR4"/>
<dbReference type="PANTHER" id="PTHR30486">
    <property type="entry name" value="TWITCHING MOTILITY PROTEIN PILT"/>
    <property type="match status" value="1"/>
</dbReference>
<evidence type="ECO:0000313" key="3">
    <source>
        <dbReference type="EMBL" id="QDG50203.1"/>
    </source>
</evidence>
<dbReference type="SUPFAM" id="SSF52540">
    <property type="entry name" value="P-loop containing nucleoside triphosphate hydrolases"/>
    <property type="match status" value="1"/>
</dbReference>
<keyword evidence="4" id="KW-1185">Reference proteome</keyword>
<name>A0A4Y6PPR4_PERCE</name>
<accession>A0A5B8Y156</accession>
<evidence type="ECO:0000256" key="1">
    <source>
        <dbReference type="ARBA" id="ARBA00006611"/>
    </source>
</evidence>
<proteinExistence type="inferred from homology"/>
<dbReference type="InterPro" id="IPR050921">
    <property type="entry name" value="T4SS_GSP_E_ATPase"/>
</dbReference>
<dbReference type="PROSITE" id="PS00662">
    <property type="entry name" value="T2SP_E"/>
    <property type="match status" value="1"/>
</dbReference>
<dbReference type="InterPro" id="IPR027417">
    <property type="entry name" value="P-loop_NTPase"/>
</dbReference>
<dbReference type="GO" id="GO:0005524">
    <property type="term" value="F:ATP binding"/>
    <property type="evidence" value="ECO:0007669"/>
    <property type="project" value="InterPro"/>
</dbReference>
<feature type="domain" description="Bacterial type II secretion system protein E" evidence="2">
    <location>
        <begin position="211"/>
        <end position="225"/>
    </location>
</feature>
<dbReference type="Pfam" id="PF00437">
    <property type="entry name" value="T2SSE"/>
    <property type="match status" value="1"/>
</dbReference>
<evidence type="ECO:0000313" key="4">
    <source>
        <dbReference type="Proteomes" id="UP000315995"/>
    </source>
</evidence>
<gene>
    <name evidence="3" type="primary">trbB</name>
    <name evidence="3" type="ORF">FIV42_05505</name>
</gene>
<dbReference type="PANTHER" id="PTHR30486:SF6">
    <property type="entry name" value="TYPE IV PILUS RETRACTATION ATPASE PILT"/>
    <property type="match status" value="1"/>
</dbReference>
<dbReference type="NCBIfam" id="TIGR02782">
    <property type="entry name" value="TrbB_P"/>
    <property type="match status" value="1"/>
</dbReference>
<comment type="similarity">
    <text evidence="1">Belongs to the GSP E family.</text>
</comment>
<dbReference type="Gene3D" id="3.40.50.300">
    <property type="entry name" value="P-loop containing nucleotide triphosphate hydrolases"/>
    <property type="match status" value="1"/>
</dbReference>
<dbReference type="OrthoDB" id="9810761at2"/>
<dbReference type="CDD" id="cd01130">
    <property type="entry name" value="VirB11-like_ATPase"/>
    <property type="match status" value="1"/>
</dbReference>
<reference evidence="3 4" key="1">
    <citation type="submission" date="2019-06" db="EMBL/GenBank/DDBJ databases">
        <title>Persicimonas caeni gen. nov., sp. nov., a predatory bacterium isolated from solar saltern.</title>
        <authorList>
            <person name="Wang S."/>
        </authorList>
    </citation>
    <scope>NUCLEOTIDE SEQUENCE [LARGE SCALE GENOMIC DNA]</scope>
    <source>
        <strain evidence="3 4">YN101</strain>
    </source>
</reference>
<dbReference type="GO" id="GO:0016887">
    <property type="term" value="F:ATP hydrolysis activity"/>
    <property type="evidence" value="ECO:0007669"/>
    <property type="project" value="InterPro"/>
</dbReference>
<accession>A0A4Y6PPR4</accession>
<dbReference type="InterPro" id="IPR001482">
    <property type="entry name" value="T2SS/T4SS_dom"/>
</dbReference>
<evidence type="ECO:0000259" key="2">
    <source>
        <dbReference type="PROSITE" id="PS00662"/>
    </source>
</evidence>
<protein>
    <submittedName>
        <fullName evidence="3">P-type conjugative transfer ATPase TrbB</fullName>
    </submittedName>
</protein>
<sequence length="312" mass="34298">MSEKQDRLMNMLEHSCGPELWQLLNDELITEVMANPDGRVWVEKFSVGMVDSGVRVRSAEVESIINIVASSADEVCNRQKPSLAAVLPESGARFQGFVPPVVPAPMFVIRQRATRVFSLQDYVDDGYMSYEQAKAIYEAVVDRQNVLIVGGTGSGKTTLANAILQVISGTEDRVLTIEDTPELQCTAPNHIAFYIDRDSGFTWQKAVKDSLRSRPDRIVVGEVRDASALDLLKAWNTGHNGGCATIHANSALRGLTRLESLIEEAIPRAPVQLIAEAVNLVVYIEGTATGREVKTVARVMCHDGQEYQLQEV</sequence>
<dbReference type="EMBL" id="CP041186">
    <property type="protein sequence ID" value="QDG50203.1"/>
    <property type="molecule type" value="Genomic_DNA"/>
</dbReference>
<dbReference type="InterPro" id="IPR014149">
    <property type="entry name" value="Conjug-transfer_TrbB"/>
</dbReference>
<dbReference type="Gene3D" id="3.30.450.370">
    <property type="match status" value="1"/>
</dbReference>
<dbReference type="GO" id="GO:0005737">
    <property type="term" value="C:cytoplasm"/>
    <property type="evidence" value="ECO:0007669"/>
    <property type="project" value="InterPro"/>
</dbReference>
<organism evidence="3 4">
    <name type="scientific">Persicimonas caeni</name>
    <dbReference type="NCBI Taxonomy" id="2292766"/>
    <lineage>
        <taxon>Bacteria</taxon>
        <taxon>Deltaproteobacteria</taxon>
        <taxon>Bradymonadales</taxon>
        <taxon>Bradymonadaceae</taxon>
        <taxon>Persicimonas</taxon>
    </lineage>
</organism>
<dbReference type="Proteomes" id="UP000315995">
    <property type="component" value="Chromosome"/>
</dbReference>